<dbReference type="OrthoDB" id="7763451at2759"/>
<protein>
    <submittedName>
        <fullName evidence="1">Uncharacterized protein</fullName>
    </submittedName>
</protein>
<accession>A0A7J7N9V3</accession>
<dbReference type="EMBL" id="JACGCM010000944">
    <property type="protein sequence ID" value="KAF6164001.1"/>
    <property type="molecule type" value="Genomic_DNA"/>
</dbReference>
<dbReference type="Proteomes" id="UP000541444">
    <property type="component" value="Unassembled WGS sequence"/>
</dbReference>
<sequence>MNKAEAFVEKHQLAASTYAKVVSFGRKVGLTDKMTVGISVVNEKVKFVDQRLQVSDKIMVAFTTAEKKLNDTGSTVKSSRYVIAGAAWFSGAFTKVAKAGQVVDPKTREKF</sequence>
<reference evidence="1 2" key="1">
    <citation type="journal article" date="2020" name="IScience">
        <title>Genome Sequencing of the Endangered Kingdonia uniflora (Circaeasteraceae, Ranunculales) Reveals Potential Mechanisms of Evolutionary Specialization.</title>
        <authorList>
            <person name="Sun Y."/>
            <person name="Deng T."/>
            <person name="Zhang A."/>
            <person name="Moore M.J."/>
            <person name="Landis J.B."/>
            <person name="Lin N."/>
            <person name="Zhang H."/>
            <person name="Zhang X."/>
            <person name="Huang J."/>
            <person name="Zhang X."/>
            <person name="Sun H."/>
            <person name="Wang H."/>
        </authorList>
    </citation>
    <scope>NUCLEOTIDE SEQUENCE [LARGE SCALE GENOMIC DNA]</scope>
    <source>
        <strain evidence="1">TB1705</strain>
        <tissue evidence="1">Leaf</tissue>
    </source>
</reference>
<dbReference type="AlphaFoldDB" id="A0A7J7N9V3"/>
<proteinExistence type="predicted"/>
<gene>
    <name evidence="1" type="ORF">GIB67_028705</name>
</gene>
<dbReference type="PANTHER" id="PTHR32343:SF9">
    <property type="entry name" value="RRM-CONTAINING PROTEIN-RELATED"/>
    <property type="match status" value="1"/>
</dbReference>
<keyword evidence="2" id="KW-1185">Reference proteome</keyword>
<name>A0A7J7N9V3_9MAGN</name>
<comment type="caution">
    <text evidence="1">The sequence shown here is derived from an EMBL/GenBank/DDBJ whole genome shotgun (WGS) entry which is preliminary data.</text>
</comment>
<organism evidence="1 2">
    <name type="scientific">Kingdonia uniflora</name>
    <dbReference type="NCBI Taxonomy" id="39325"/>
    <lineage>
        <taxon>Eukaryota</taxon>
        <taxon>Viridiplantae</taxon>
        <taxon>Streptophyta</taxon>
        <taxon>Embryophyta</taxon>
        <taxon>Tracheophyta</taxon>
        <taxon>Spermatophyta</taxon>
        <taxon>Magnoliopsida</taxon>
        <taxon>Ranunculales</taxon>
        <taxon>Circaeasteraceae</taxon>
        <taxon>Kingdonia</taxon>
    </lineage>
</organism>
<dbReference type="PANTHER" id="PTHR32343">
    <property type="entry name" value="SERINE/ARGININE-RICH SPLICING FACTOR"/>
    <property type="match status" value="1"/>
</dbReference>
<evidence type="ECO:0000313" key="2">
    <source>
        <dbReference type="Proteomes" id="UP000541444"/>
    </source>
</evidence>
<evidence type="ECO:0000313" key="1">
    <source>
        <dbReference type="EMBL" id="KAF6164001.1"/>
    </source>
</evidence>